<evidence type="ECO:0000313" key="5">
    <source>
        <dbReference type="EMBL" id="TWT37518.1"/>
    </source>
</evidence>
<sequence>MKITRFEDPLGLVHYGCLQPDGGITLLDGDPLHSPIDTGKPAQVAKLLAPIEPVDILCIGLNYAKHAEEGGKPCPEHPVLFMKTTSAVQNPGDPVVLPRALRSDKVDYECELVVVIGGDCKNATEEDALSYVAGYTCGNDISARDWQSQWGGGQFCRGKTFDTFAPLGPCLVTPDELPEPNNLAIKTTLNGQVMQDWTTADMIFSVRKLIAFLSGSTTLRAGTALFTGTPHGVGFARQPPVWLQPGDTVTVEIEGIGELTNPVVEEEV</sequence>
<dbReference type="OrthoDB" id="9805307at2"/>
<evidence type="ECO:0000256" key="1">
    <source>
        <dbReference type="ARBA" id="ARBA00010211"/>
    </source>
</evidence>
<evidence type="ECO:0000313" key="6">
    <source>
        <dbReference type="Proteomes" id="UP000316714"/>
    </source>
</evidence>
<dbReference type="PANTHER" id="PTHR11820">
    <property type="entry name" value="ACYLPYRUVASE"/>
    <property type="match status" value="1"/>
</dbReference>
<dbReference type="EC" id="4.3.2.3" evidence="5"/>
<reference evidence="5 6" key="1">
    <citation type="submission" date="2019-02" db="EMBL/GenBank/DDBJ databases">
        <title>Deep-cultivation of Planctomycetes and their phenomic and genomic characterization uncovers novel biology.</title>
        <authorList>
            <person name="Wiegand S."/>
            <person name="Jogler M."/>
            <person name="Boedeker C."/>
            <person name="Pinto D."/>
            <person name="Vollmers J."/>
            <person name="Rivas-Marin E."/>
            <person name="Kohn T."/>
            <person name="Peeters S.H."/>
            <person name="Heuer A."/>
            <person name="Rast P."/>
            <person name="Oberbeckmann S."/>
            <person name="Bunk B."/>
            <person name="Jeske O."/>
            <person name="Meyerdierks A."/>
            <person name="Storesund J.E."/>
            <person name="Kallscheuer N."/>
            <person name="Luecker S."/>
            <person name="Lage O.M."/>
            <person name="Pohl T."/>
            <person name="Merkel B.J."/>
            <person name="Hornburger P."/>
            <person name="Mueller R.-W."/>
            <person name="Bruemmer F."/>
            <person name="Labrenz M."/>
            <person name="Spormann A.M."/>
            <person name="Op Den Camp H."/>
            <person name="Overmann J."/>
            <person name="Amann R."/>
            <person name="Jetten M.S.M."/>
            <person name="Mascher T."/>
            <person name="Medema M.H."/>
            <person name="Devos D.P."/>
            <person name="Kaster A.-K."/>
            <person name="Ovreas L."/>
            <person name="Rohde M."/>
            <person name="Galperin M.Y."/>
            <person name="Jogler C."/>
        </authorList>
    </citation>
    <scope>NUCLEOTIDE SEQUENCE [LARGE SCALE GENOMIC DNA]</scope>
    <source>
        <strain evidence="5 6">KOR34</strain>
    </source>
</reference>
<feature type="domain" description="Rv2993c-like N-terminal" evidence="4">
    <location>
        <begin position="1"/>
        <end position="50"/>
    </location>
</feature>
<dbReference type="RefSeq" id="WP_146564852.1">
    <property type="nucleotide sequence ID" value="NZ_SIHJ01000001.1"/>
</dbReference>
<dbReference type="GO" id="GO:0046872">
    <property type="term" value="F:metal ion binding"/>
    <property type="evidence" value="ECO:0007669"/>
    <property type="project" value="UniProtKB-KW"/>
</dbReference>
<comment type="caution">
    <text evidence="5">The sequence shown here is derived from an EMBL/GenBank/DDBJ whole genome shotgun (WGS) entry which is preliminary data.</text>
</comment>
<dbReference type="GO" id="GO:0050385">
    <property type="term" value="F:ureidoglycolate lyase activity"/>
    <property type="evidence" value="ECO:0007669"/>
    <property type="project" value="UniProtKB-EC"/>
</dbReference>
<gene>
    <name evidence="5" type="ORF">KOR34_24700</name>
</gene>
<organism evidence="5 6">
    <name type="scientific">Posidoniimonas corsicana</name>
    <dbReference type="NCBI Taxonomy" id="1938618"/>
    <lineage>
        <taxon>Bacteria</taxon>
        <taxon>Pseudomonadati</taxon>
        <taxon>Planctomycetota</taxon>
        <taxon>Planctomycetia</taxon>
        <taxon>Pirellulales</taxon>
        <taxon>Lacipirellulaceae</taxon>
        <taxon>Posidoniimonas</taxon>
    </lineage>
</organism>
<dbReference type="Gene3D" id="3.90.850.10">
    <property type="entry name" value="Fumarylacetoacetase-like, C-terminal domain"/>
    <property type="match status" value="1"/>
</dbReference>
<dbReference type="Pfam" id="PF01557">
    <property type="entry name" value="FAA_hydrolase"/>
    <property type="match status" value="1"/>
</dbReference>
<accession>A0A5C5VFT9</accession>
<comment type="similarity">
    <text evidence="1">Belongs to the FAH family.</text>
</comment>
<dbReference type="Pfam" id="PF10370">
    <property type="entry name" value="Rv2993c-like_N"/>
    <property type="match status" value="1"/>
</dbReference>
<proteinExistence type="inferred from homology"/>
<dbReference type="SUPFAM" id="SSF56529">
    <property type="entry name" value="FAH"/>
    <property type="match status" value="1"/>
</dbReference>
<dbReference type="GO" id="GO:0019752">
    <property type="term" value="P:carboxylic acid metabolic process"/>
    <property type="evidence" value="ECO:0007669"/>
    <property type="project" value="UniProtKB-ARBA"/>
</dbReference>
<dbReference type="GO" id="GO:0016853">
    <property type="term" value="F:isomerase activity"/>
    <property type="evidence" value="ECO:0007669"/>
    <property type="project" value="UniProtKB-ARBA"/>
</dbReference>
<dbReference type="FunFam" id="3.90.850.10:FF:000002">
    <property type="entry name" value="2-hydroxyhepta-2,4-diene-1,7-dioate isomerase"/>
    <property type="match status" value="1"/>
</dbReference>
<dbReference type="Proteomes" id="UP000316714">
    <property type="component" value="Unassembled WGS sequence"/>
</dbReference>
<evidence type="ECO:0000259" key="3">
    <source>
        <dbReference type="Pfam" id="PF01557"/>
    </source>
</evidence>
<dbReference type="InterPro" id="IPR036663">
    <property type="entry name" value="Fumarylacetoacetase_C_sf"/>
</dbReference>
<feature type="domain" description="Fumarylacetoacetase-like C-terminal" evidence="3">
    <location>
        <begin position="56"/>
        <end position="264"/>
    </location>
</feature>
<dbReference type="InterPro" id="IPR018833">
    <property type="entry name" value="Rv2993c-like_N"/>
</dbReference>
<keyword evidence="2" id="KW-0479">Metal-binding</keyword>
<name>A0A5C5VFT9_9BACT</name>
<keyword evidence="5" id="KW-0456">Lyase</keyword>
<dbReference type="InterPro" id="IPR011234">
    <property type="entry name" value="Fumarylacetoacetase-like_C"/>
</dbReference>
<evidence type="ECO:0000256" key="2">
    <source>
        <dbReference type="ARBA" id="ARBA00022723"/>
    </source>
</evidence>
<keyword evidence="6" id="KW-1185">Reference proteome</keyword>
<dbReference type="AlphaFoldDB" id="A0A5C5VFT9"/>
<protein>
    <submittedName>
        <fullName evidence="5">Ureidoglycolate lyase</fullName>
        <ecNumber evidence="5">4.3.2.3</ecNumber>
    </submittedName>
</protein>
<evidence type="ECO:0000259" key="4">
    <source>
        <dbReference type="Pfam" id="PF10370"/>
    </source>
</evidence>
<dbReference type="EMBL" id="SIHJ01000001">
    <property type="protein sequence ID" value="TWT37518.1"/>
    <property type="molecule type" value="Genomic_DNA"/>
</dbReference>